<dbReference type="InterPro" id="IPR007707">
    <property type="entry name" value="TACC_C"/>
</dbReference>
<keyword evidence="10" id="KW-1185">Reference proteome</keyword>
<comment type="subcellular location">
    <subcellularLocation>
        <location evidence="1">Cytoplasm</location>
        <location evidence="1">Cytoskeleton</location>
    </subcellularLocation>
</comment>
<evidence type="ECO:0000256" key="3">
    <source>
        <dbReference type="ARBA" id="ARBA00022490"/>
    </source>
</evidence>
<comment type="caution">
    <text evidence="9">The sequence shown here is derived from an EMBL/GenBank/DDBJ whole genome shotgun (WGS) entry which is preliminary data.</text>
</comment>
<accession>A0A834MBT6</accession>
<keyword evidence="3" id="KW-0963">Cytoplasm</keyword>
<gene>
    <name evidence="9" type="ORF">GWI33_009049</name>
</gene>
<dbReference type="AlphaFoldDB" id="A0A834MBT6"/>
<reference evidence="9" key="1">
    <citation type="submission" date="2020-08" db="EMBL/GenBank/DDBJ databases">
        <title>Genome sequencing and assembly of the red palm weevil Rhynchophorus ferrugineus.</title>
        <authorList>
            <person name="Dias G.B."/>
            <person name="Bergman C.M."/>
            <person name="Manee M."/>
        </authorList>
    </citation>
    <scope>NUCLEOTIDE SEQUENCE</scope>
    <source>
        <strain evidence="9">AA-2017</strain>
        <tissue evidence="9">Whole larva</tissue>
    </source>
</reference>
<evidence type="ECO:0000256" key="1">
    <source>
        <dbReference type="ARBA" id="ARBA00004245"/>
    </source>
</evidence>
<evidence type="ECO:0000256" key="5">
    <source>
        <dbReference type="ARBA" id="ARBA00023054"/>
    </source>
</evidence>
<feature type="compositionally biased region" description="Low complexity" evidence="7">
    <location>
        <begin position="672"/>
        <end position="686"/>
    </location>
</feature>
<dbReference type="Gene3D" id="1.20.5.1700">
    <property type="match status" value="1"/>
</dbReference>
<dbReference type="GO" id="GO:0005856">
    <property type="term" value="C:cytoskeleton"/>
    <property type="evidence" value="ECO:0007669"/>
    <property type="project" value="UniProtKB-SubCell"/>
</dbReference>
<feature type="region of interest" description="Disordered" evidence="7">
    <location>
        <begin position="546"/>
        <end position="572"/>
    </location>
</feature>
<evidence type="ECO:0000256" key="2">
    <source>
        <dbReference type="ARBA" id="ARBA00009423"/>
    </source>
</evidence>
<evidence type="ECO:0000259" key="8">
    <source>
        <dbReference type="Pfam" id="PF05010"/>
    </source>
</evidence>
<dbReference type="PANTHER" id="PTHR13924">
    <property type="entry name" value="TRANSFORMING ACIDIC COILED-COIL CONTAINING PROTEIN 1/2"/>
    <property type="match status" value="1"/>
</dbReference>
<keyword evidence="4" id="KW-0597">Phosphoprotein</keyword>
<dbReference type="OrthoDB" id="10255048at2759"/>
<name>A0A834MBT6_RHYFE</name>
<feature type="domain" description="Transforming acidic coiled-coil-containing protein C-terminal" evidence="8">
    <location>
        <begin position="697"/>
        <end position="896"/>
    </location>
</feature>
<protein>
    <recommendedName>
        <fullName evidence="8">Transforming acidic coiled-coil-containing protein C-terminal domain-containing protein</fullName>
    </recommendedName>
</protein>
<feature type="region of interest" description="Disordered" evidence="7">
    <location>
        <begin position="672"/>
        <end position="693"/>
    </location>
</feature>
<dbReference type="GO" id="GO:0007052">
    <property type="term" value="P:mitotic spindle organization"/>
    <property type="evidence" value="ECO:0007669"/>
    <property type="project" value="InterPro"/>
</dbReference>
<evidence type="ECO:0000256" key="7">
    <source>
        <dbReference type="SAM" id="MobiDB-lite"/>
    </source>
</evidence>
<dbReference type="InterPro" id="IPR039915">
    <property type="entry name" value="TACC"/>
</dbReference>
<evidence type="ECO:0000256" key="4">
    <source>
        <dbReference type="ARBA" id="ARBA00022553"/>
    </source>
</evidence>
<dbReference type="EMBL" id="JAACXV010000411">
    <property type="protein sequence ID" value="KAF7277933.1"/>
    <property type="molecule type" value="Genomic_DNA"/>
</dbReference>
<evidence type="ECO:0000313" key="10">
    <source>
        <dbReference type="Proteomes" id="UP000625711"/>
    </source>
</evidence>
<organism evidence="9 10">
    <name type="scientific">Rhynchophorus ferrugineus</name>
    <name type="common">Red palm weevil</name>
    <name type="synonym">Curculio ferrugineus</name>
    <dbReference type="NCBI Taxonomy" id="354439"/>
    <lineage>
        <taxon>Eukaryota</taxon>
        <taxon>Metazoa</taxon>
        <taxon>Ecdysozoa</taxon>
        <taxon>Arthropoda</taxon>
        <taxon>Hexapoda</taxon>
        <taxon>Insecta</taxon>
        <taxon>Pterygota</taxon>
        <taxon>Neoptera</taxon>
        <taxon>Endopterygota</taxon>
        <taxon>Coleoptera</taxon>
        <taxon>Polyphaga</taxon>
        <taxon>Cucujiformia</taxon>
        <taxon>Curculionidae</taxon>
        <taxon>Dryophthorinae</taxon>
        <taxon>Rhynchophorus</taxon>
    </lineage>
</organism>
<feature type="compositionally biased region" description="Basic and acidic residues" evidence="7">
    <location>
        <begin position="558"/>
        <end position="572"/>
    </location>
</feature>
<keyword evidence="6" id="KW-0206">Cytoskeleton</keyword>
<dbReference type="PANTHER" id="PTHR13924:SF10">
    <property type="entry name" value="TRANSFORMING ACIDIC COILED-COIL PROTEIN, ISOFORM K"/>
    <property type="match status" value="1"/>
</dbReference>
<dbReference type="GO" id="GO:0005737">
    <property type="term" value="C:cytoplasm"/>
    <property type="evidence" value="ECO:0007669"/>
    <property type="project" value="TreeGrafter"/>
</dbReference>
<keyword evidence="5" id="KW-0175">Coiled coil</keyword>
<sequence>MLEFENKENDTKAINIITPEKIQTEQKAQKPRRSVLKEFDPFAPESPQLNQLKSKRVAIDEEDTFEDAQTSFTNFLSVKSQNDASTVLVEGEGNKAIFNNSCLIPDLRVYAPTNPSDISDACYVEAVENLSQAPDLLSNATHSDEEIEFHSKSYNKVDVKGETEQQSQNIENRQDTSDYHNLNTTIEATKADECLIIQVSDKIEDVPQNLSSKTLDPTVEIPELVEIERESPSSTTVIPELNKTEEELQNMEQDQHMSVSQSSNSTVEIPKTDVTIEISDKIVETVSNEEIELKNEEELNNIQNDQDIPESKRLNSTIEVPKSNFVCEENTEKTKDVKASIDLHSTFNTGINPTEAKLSICNNIPEDVSLQLLNATENTDANTEDIKNEICDIKEEETSKNTDTQDKNIFNIIDKTFEALTNSRKSYEKEHCFNQTFEAVCKPEPKDDEIPKTSTSVDVLNGTYTEKQEVNSKCEKNPQQNVDDVNSSITNLNNTYMEEKKSKDLDETLEALQENDKENFVNSTMIQPAKDGNILEKSLLAIKQSNPNETFKKVSSPPDHEHQEGDQDCESEKELQSLKELEQMANSLNQTIDVEESAIIQEVNGSLSPNESGEAGILNKTIEGKVEHPVVPVESVVDLNEIPAKSRLSLRVSCRPSIKSLANKSDIESCNKTISDTPPTTPSIKTNPSKNSSCDEKVIETYKNENAALNNRIVELQKEMSKIKSEQKTIEKQVLSQKLTKSDQKEKYILLLEKYSHVINKQDQDLRAAKAEYEKCNEVFVKTEMAFSDLFERYQKARFVIENYKKNEEILEANVQLAEDQLAKLKDKYRALEGRYNEERGKANEEMQKEKQKQDSESTKLQAIVKRLEIKISSLETALKQKTEECQALSALCDDITGHP</sequence>
<evidence type="ECO:0000256" key="6">
    <source>
        <dbReference type="ARBA" id="ARBA00023212"/>
    </source>
</evidence>
<feature type="compositionally biased region" description="Basic and acidic residues" evidence="7">
    <location>
        <begin position="839"/>
        <end position="858"/>
    </location>
</feature>
<dbReference type="Proteomes" id="UP000625711">
    <property type="component" value="Unassembled WGS sequence"/>
</dbReference>
<dbReference type="Pfam" id="PF05010">
    <property type="entry name" value="TACC_C"/>
    <property type="match status" value="1"/>
</dbReference>
<proteinExistence type="inferred from homology"/>
<evidence type="ECO:0000313" key="9">
    <source>
        <dbReference type="EMBL" id="KAF7277933.1"/>
    </source>
</evidence>
<feature type="region of interest" description="Disordered" evidence="7">
    <location>
        <begin position="839"/>
        <end position="859"/>
    </location>
</feature>
<comment type="similarity">
    <text evidence="2">Belongs to the TACC family.</text>
</comment>